<comment type="caution">
    <text evidence="2">The sequence shown here is derived from an EMBL/GenBank/DDBJ whole genome shotgun (WGS) entry which is preliminary data.</text>
</comment>
<name>A0AAD7M8V8_MYCRO</name>
<dbReference type="EMBL" id="JARKIE010000007">
    <property type="protein sequence ID" value="KAJ7706263.1"/>
    <property type="molecule type" value="Genomic_DNA"/>
</dbReference>
<dbReference type="AlphaFoldDB" id="A0AAD7M8V8"/>
<evidence type="ECO:0000256" key="1">
    <source>
        <dbReference type="SAM" id="MobiDB-lite"/>
    </source>
</evidence>
<accession>A0AAD7M8V8</accession>
<sequence length="501" mass="56945">MQTGWMRLRLCPAPPLSSLTRPGYTRIGFLPAHLVRVNSSVQPTSRPAIPKHRMLRKPGRSTRPAARDSVPTNLQANRTSYALEHIQSRGLRNGWAGPSRSAAHLQANHTRHPRNSSKNNAPVGLTMERANSRNTLYKNLLRLLSSGRTFPLPVLLDYHELHPDFRSVQSYNLLIQLAIRHVAYGTVQSLLQGMANDKIPANLETQKLKTRWFVRSGLWEHAWIQVTATYPNPIPLPLWLEFLHGTKEGALAMGPSVIEDVAKSPLERFQTLMQNPPVFTPNSVKSSVRTVRIVARAMLALRRPQSAFTLATRYFTGLPRHIGQEWGEQCVAIIDGIVAFEAQKKGLLDFYTARRKLNSLLALHPTFRPTSKTLYLLLGTLRQAKQCGTVSWHTLTKFKTRWGPEVENRRVRRRVASYAVIEQRLDIVNKVFDAERASRLLEAGTKRQRQRKQQRGPKPLAETFARHGYEERLWKSLEGRARKLGLKLRAQKERADGDSII</sequence>
<dbReference type="Proteomes" id="UP001221757">
    <property type="component" value="Unassembled WGS sequence"/>
</dbReference>
<proteinExistence type="predicted"/>
<feature type="region of interest" description="Disordered" evidence="1">
    <location>
        <begin position="92"/>
        <end position="123"/>
    </location>
</feature>
<organism evidence="2 3">
    <name type="scientific">Mycena rosella</name>
    <name type="common">Pink bonnet</name>
    <name type="synonym">Agaricus rosellus</name>
    <dbReference type="NCBI Taxonomy" id="1033263"/>
    <lineage>
        <taxon>Eukaryota</taxon>
        <taxon>Fungi</taxon>
        <taxon>Dikarya</taxon>
        <taxon>Basidiomycota</taxon>
        <taxon>Agaricomycotina</taxon>
        <taxon>Agaricomycetes</taxon>
        <taxon>Agaricomycetidae</taxon>
        <taxon>Agaricales</taxon>
        <taxon>Marasmiineae</taxon>
        <taxon>Mycenaceae</taxon>
        <taxon>Mycena</taxon>
    </lineage>
</organism>
<keyword evidence="3" id="KW-1185">Reference proteome</keyword>
<protein>
    <submittedName>
        <fullName evidence="2">Uncharacterized protein</fullName>
    </submittedName>
</protein>
<evidence type="ECO:0000313" key="3">
    <source>
        <dbReference type="Proteomes" id="UP001221757"/>
    </source>
</evidence>
<feature type="region of interest" description="Disordered" evidence="1">
    <location>
        <begin position="52"/>
        <end position="74"/>
    </location>
</feature>
<reference evidence="2" key="1">
    <citation type="submission" date="2023-03" db="EMBL/GenBank/DDBJ databases">
        <title>Massive genome expansion in bonnet fungi (Mycena s.s.) driven by repeated elements and novel gene families across ecological guilds.</title>
        <authorList>
            <consortium name="Lawrence Berkeley National Laboratory"/>
            <person name="Harder C.B."/>
            <person name="Miyauchi S."/>
            <person name="Viragh M."/>
            <person name="Kuo A."/>
            <person name="Thoen E."/>
            <person name="Andreopoulos B."/>
            <person name="Lu D."/>
            <person name="Skrede I."/>
            <person name="Drula E."/>
            <person name="Henrissat B."/>
            <person name="Morin E."/>
            <person name="Kohler A."/>
            <person name="Barry K."/>
            <person name="LaButti K."/>
            <person name="Morin E."/>
            <person name="Salamov A."/>
            <person name="Lipzen A."/>
            <person name="Mereny Z."/>
            <person name="Hegedus B."/>
            <person name="Baldrian P."/>
            <person name="Stursova M."/>
            <person name="Weitz H."/>
            <person name="Taylor A."/>
            <person name="Grigoriev I.V."/>
            <person name="Nagy L.G."/>
            <person name="Martin F."/>
            <person name="Kauserud H."/>
        </authorList>
    </citation>
    <scope>NUCLEOTIDE SEQUENCE</scope>
    <source>
        <strain evidence="2">CBHHK067</strain>
    </source>
</reference>
<gene>
    <name evidence="2" type="ORF">B0H17DRAFT_973351</name>
</gene>
<evidence type="ECO:0000313" key="2">
    <source>
        <dbReference type="EMBL" id="KAJ7706263.1"/>
    </source>
</evidence>